<evidence type="ECO:0008006" key="5">
    <source>
        <dbReference type="Google" id="ProtNLM"/>
    </source>
</evidence>
<evidence type="ECO:0000313" key="3">
    <source>
        <dbReference type="EMBL" id="MVU81492.1"/>
    </source>
</evidence>
<gene>
    <name evidence="3" type="ORF">GPX89_30165</name>
</gene>
<accession>A0A7K1V4S9</accession>
<proteinExistence type="predicted"/>
<feature type="region of interest" description="Disordered" evidence="1">
    <location>
        <begin position="64"/>
        <end position="85"/>
    </location>
</feature>
<feature type="chain" id="PRO_5038386153" description="Secreted protein" evidence="2">
    <location>
        <begin position="26"/>
        <end position="111"/>
    </location>
</feature>
<reference evidence="3 4" key="1">
    <citation type="submission" date="2019-12" db="EMBL/GenBank/DDBJ databases">
        <title>Nocardia sp. nov. ET3-3 isolated from soil.</title>
        <authorList>
            <person name="Kanchanasin P."/>
            <person name="Tanasupawat S."/>
            <person name="Yuki M."/>
            <person name="Kudo T."/>
        </authorList>
    </citation>
    <scope>NUCLEOTIDE SEQUENCE [LARGE SCALE GENOMIC DNA]</scope>
    <source>
        <strain evidence="3 4">ET3-3</strain>
    </source>
</reference>
<keyword evidence="2" id="KW-0732">Signal</keyword>
<organism evidence="3 4">
    <name type="scientific">Nocardia terrae</name>
    <dbReference type="NCBI Taxonomy" id="2675851"/>
    <lineage>
        <taxon>Bacteria</taxon>
        <taxon>Bacillati</taxon>
        <taxon>Actinomycetota</taxon>
        <taxon>Actinomycetes</taxon>
        <taxon>Mycobacteriales</taxon>
        <taxon>Nocardiaceae</taxon>
        <taxon>Nocardia</taxon>
    </lineage>
</organism>
<evidence type="ECO:0000256" key="2">
    <source>
        <dbReference type="SAM" id="SignalP"/>
    </source>
</evidence>
<dbReference type="RefSeq" id="WP_157391062.1">
    <property type="nucleotide sequence ID" value="NZ_WRPP01000006.1"/>
</dbReference>
<dbReference type="EMBL" id="WRPP01000006">
    <property type="protein sequence ID" value="MVU81492.1"/>
    <property type="molecule type" value="Genomic_DNA"/>
</dbReference>
<protein>
    <recommendedName>
        <fullName evidence="5">Secreted protein</fullName>
    </recommendedName>
</protein>
<feature type="signal peptide" evidence="2">
    <location>
        <begin position="1"/>
        <end position="25"/>
    </location>
</feature>
<keyword evidence="4" id="KW-1185">Reference proteome</keyword>
<dbReference type="Proteomes" id="UP000466794">
    <property type="component" value="Unassembled WGS sequence"/>
</dbReference>
<evidence type="ECO:0000256" key="1">
    <source>
        <dbReference type="SAM" id="MobiDB-lite"/>
    </source>
</evidence>
<evidence type="ECO:0000313" key="4">
    <source>
        <dbReference type="Proteomes" id="UP000466794"/>
    </source>
</evidence>
<sequence>MIHNTVMTRKLLACTAIAGTMFATAAGIASAEPTRNGPEPSGSGGTSHVVVSYDNNGYATYDYVSDPAPQSPSTGAGDRKLGEGGTEQAWERILLPDGHWIVCRPNVTVCQ</sequence>
<feature type="region of interest" description="Disordered" evidence="1">
    <location>
        <begin position="31"/>
        <end position="50"/>
    </location>
</feature>
<dbReference type="AlphaFoldDB" id="A0A7K1V4S9"/>
<name>A0A7K1V4S9_9NOCA</name>
<comment type="caution">
    <text evidence="3">The sequence shown here is derived from an EMBL/GenBank/DDBJ whole genome shotgun (WGS) entry which is preliminary data.</text>
</comment>